<dbReference type="Proteomes" id="UP000233556">
    <property type="component" value="Unassembled WGS sequence"/>
</dbReference>
<evidence type="ECO:0000313" key="2">
    <source>
        <dbReference type="Proteomes" id="UP000233556"/>
    </source>
</evidence>
<keyword evidence="1" id="KW-0808">Transferase</keyword>
<sequence>MEVHTQAEVSIFVIDLDDGIKCTLMKLANDTKLSGEMDTLEGRDSLQEDLDRVEEWTNKNLMKVQQG</sequence>
<protein>
    <submittedName>
        <fullName evidence="1">Rna-directed dna polymerase from mobile element jockey-like</fullName>
    </submittedName>
</protein>
<dbReference type="AlphaFoldDB" id="A0A2I0UTB7"/>
<dbReference type="GO" id="GO:0003964">
    <property type="term" value="F:RNA-directed DNA polymerase activity"/>
    <property type="evidence" value="ECO:0007669"/>
    <property type="project" value="UniProtKB-KW"/>
</dbReference>
<gene>
    <name evidence="1" type="ORF">llap_342</name>
</gene>
<reference evidence="2" key="1">
    <citation type="submission" date="2017-11" db="EMBL/GenBank/DDBJ databases">
        <authorList>
            <person name="Lima N.C."/>
            <person name="Parody-Merino A.M."/>
            <person name="Battley P.F."/>
            <person name="Fidler A.E."/>
            <person name="Prosdocimi F."/>
        </authorList>
    </citation>
    <scope>NUCLEOTIDE SEQUENCE [LARGE SCALE GENOMIC DNA]</scope>
</reference>
<accession>A0A2I0UTB7</accession>
<name>A0A2I0UTB7_LIMLA</name>
<reference evidence="2" key="2">
    <citation type="submission" date="2017-12" db="EMBL/GenBank/DDBJ databases">
        <title>Genome sequence of the Bar-tailed Godwit (Limosa lapponica baueri).</title>
        <authorList>
            <person name="Lima N.C.B."/>
            <person name="Parody-Merino A.M."/>
            <person name="Battley P.F."/>
            <person name="Fidler A.E."/>
            <person name="Prosdocimi F."/>
        </authorList>
    </citation>
    <scope>NUCLEOTIDE SEQUENCE [LARGE SCALE GENOMIC DNA]</scope>
</reference>
<keyword evidence="1" id="KW-0695">RNA-directed DNA polymerase</keyword>
<dbReference type="EMBL" id="KZ505639">
    <property type="protein sequence ID" value="PKU49303.1"/>
    <property type="molecule type" value="Genomic_DNA"/>
</dbReference>
<keyword evidence="1" id="KW-0548">Nucleotidyltransferase</keyword>
<proteinExistence type="predicted"/>
<organism evidence="1 2">
    <name type="scientific">Limosa lapponica baueri</name>
    <dbReference type="NCBI Taxonomy" id="1758121"/>
    <lineage>
        <taxon>Eukaryota</taxon>
        <taxon>Metazoa</taxon>
        <taxon>Chordata</taxon>
        <taxon>Craniata</taxon>
        <taxon>Vertebrata</taxon>
        <taxon>Euteleostomi</taxon>
        <taxon>Archelosauria</taxon>
        <taxon>Archosauria</taxon>
        <taxon>Dinosauria</taxon>
        <taxon>Saurischia</taxon>
        <taxon>Theropoda</taxon>
        <taxon>Coelurosauria</taxon>
        <taxon>Aves</taxon>
        <taxon>Neognathae</taxon>
        <taxon>Neoaves</taxon>
        <taxon>Charadriiformes</taxon>
        <taxon>Scolopacidae</taxon>
        <taxon>Limosa</taxon>
    </lineage>
</organism>
<evidence type="ECO:0000313" key="1">
    <source>
        <dbReference type="EMBL" id="PKU49303.1"/>
    </source>
</evidence>
<keyword evidence="2" id="KW-1185">Reference proteome</keyword>
<dbReference type="OrthoDB" id="9401223at2759"/>